<evidence type="ECO:0000256" key="1">
    <source>
        <dbReference type="SAM" id="SignalP"/>
    </source>
</evidence>
<gene>
    <name evidence="2" type="ORF">ABR69_01530</name>
</gene>
<reference evidence="2 3" key="1">
    <citation type="submission" date="2015-10" db="EMBL/GenBank/DDBJ databases">
        <title>Metagenome-Assembled Genomes uncover a global brackish microbiome.</title>
        <authorList>
            <person name="Hugerth L.W."/>
            <person name="Larsson J."/>
            <person name="Alneberg J."/>
            <person name="Lindh M.V."/>
            <person name="Legrand C."/>
            <person name="Pinhassi J."/>
            <person name="Andersson A.F."/>
        </authorList>
    </citation>
    <scope>NUCLEOTIDE SEQUENCE [LARGE SCALE GENOMIC DNA]</scope>
    <source>
        <strain evidence="2">BACL4 MAG-120507-bin80</strain>
    </source>
</reference>
<keyword evidence="1" id="KW-0732">Signal</keyword>
<dbReference type="EMBL" id="LIBB01000240">
    <property type="protein sequence ID" value="KRO71099.1"/>
    <property type="molecule type" value="Genomic_DNA"/>
</dbReference>
<evidence type="ECO:0008006" key="4">
    <source>
        <dbReference type="Google" id="ProtNLM"/>
    </source>
</evidence>
<protein>
    <recommendedName>
        <fullName evidence="4">LysM domain-containing protein</fullName>
    </recommendedName>
</protein>
<evidence type="ECO:0000313" key="3">
    <source>
        <dbReference type="Proteomes" id="UP000051934"/>
    </source>
</evidence>
<name>A0A0R2SCR5_9GAMM</name>
<feature type="signal peptide" evidence="1">
    <location>
        <begin position="1"/>
        <end position="28"/>
    </location>
</feature>
<dbReference type="Gene3D" id="3.10.350.10">
    <property type="entry name" value="LysM domain"/>
    <property type="match status" value="1"/>
</dbReference>
<dbReference type="AlphaFoldDB" id="A0A0R2SCR5"/>
<dbReference type="InterPro" id="IPR036779">
    <property type="entry name" value="LysM_dom_sf"/>
</dbReference>
<sequence length="146" mass="16420">MKIFFGLKKHVLLCSLVAAWAITPLASADEMNVDSALKLLLEDVEIQRYLRERQVDQLKSGSYRVQVGDTLDEIIELIMSESGVKKSFIRQAFVQANPSAFRSGNPNWLIAGREIRVPTADDVLALIFVTPPKSINESTKNWVKYP</sequence>
<proteinExistence type="predicted"/>
<evidence type="ECO:0000313" key="2">
    <source>
        <dbReference type="EMBL" id="KRO71099.1"/>
    </source>
</evidence>
<dbReference type="Proteomes" id="UP000051934">
    <property type="component" value="Unassembled WGS sequence"/>
</dbReference>
<accession>A0A0R2SCR5</accession>
<feature type="chain" id="PRO_5006423568" description="LysM domain-containing protein" evidence="1">
    <location>
        <begin position="29"/>
        <end position="146"/>
    </location>
</feature>
<comment type="caution">
    <text evidence="2">The sequence shown here is derived from an EMBL/GenBank/DDBJ whole genome shotgun (WGS) entry which is preliminary data.</text>
</comment>
<organism evidence="2 3">
    <name type="scientific">OM182 bacterium BACL3 MAG-120507-bin80</name>
    <dbReference type="NCBI Taxonomy" id="1655577"/>
    <lineage>
        <taxon>Bacteria</taxon>
        <taxon>Pseudomonadati</taxon>
        <taxon>Pseudomonadota</taxon>
        <taxon>Gammaproteobacteria</taxon>
        <taxon>OMG group</taxon>
        <taxon>OM182 clade</taxon>
    </lineage>
</organism>